<sequence length="32" mass="3779">MWPALTAHPALLQAMNTDRYRSEPHRILVRSF</sequence>
<protein>
    <submittedName>
        <fullName evidence="1">Uncharacterized protein</fullName>
    </submittedName>
</protein>
<organism evidence="1">
    <name type="scientific">Klebsiella phage Kpn74</name>
    <dbReference type="NCBI Taxonomy" id="3044026"/>
    <lineage>
        <taxon>Viruses</taxon>
        <taxon>Duplodnaviria</taxon>
        <taxon>Heunggongvirae</taxon>
        <taxon>Uroviricota</taxon>
        <taxon>Caudoviricetes</taxon>
    </lineage>
</organism>
<reference evidence="1" key="1">
    <citation type="journal article" date="2024" name="Can. J. Microbiol.">
        <title>Biological and genomic characteristics of three novel bacteriophages and a phage-plasmid of Klebsiella pneumoniae.</title>
        <authorList>
            <person name="Uskudar-Guclu A."/>
            <person name="Unlu S."/>
            <person name="Salih-Dogan H."/>
            <person name="Yalcin S."/>
            <person name="Basustaoglu A."/>
        </authorList>
    </citation>
    <scope>NUCLEOTIDE SEQUENCE</scope>
</reference>
<name>A0AAT9V5E8_9CAUD</name>
<evidence type="ECO:0000313" key="1">
    <source>
        <dbReference type="EMBL" id="WJE88334.1"/>
    </source>
</evidence>
<accession>A0AAT9V5E8</accession>
<proteinExistence type="predicted"/>
<dbReference type="EMBL" id="OQ790078">
    <property type="protein sequence ID" value="WJE88334.1"/>
    <property type="molecule type" value="Genomic_DNA"/>
</dbReference>